<proteinExistence type="predicted"/>
<gene>
    <name evidence="1" type="ORF">F9U64_19010</name>
</gene>
<evidence type="ECO:0000313" key="1">
    <source>
        <dbReference type="EMBL" id="KAB8126912.1"/>
    </source>
</evidence>
<dbReference type="EMBL" id="WEID01000099">
    <property type="protein sequence ID" value="KAB8126912.1"/>
    <property type="molecule type" value="Genomic_DNA"/>
</dbReference>
<dbReference type="OrthoDB" id="9958265at2"/>
<keyword evidence="2" id="KW-1185">Reference proteome</keyword>
<accession>A0A7C8GRC8</accession>
<organism evidence="1 2">
    <name type="scientific">Gracilibacillus oryzae</name>
    <dbReference type="NCBI Taxonomy" id="1672701"/>
    <lineage>
        <taxon>Bacteria</taxon>
        <taxon>Bacillati</taxon>
        <taxon>Bacillota</taxon>
        <taxon>Bacilli</taxon>
        <taxon>Bacillales</taxon>
        <taxon>Bacillaceae</taxon>
        <taxon>Gracilibacillus</taxon>
    </lineage>
</organism>
<protein>
    <submittedName>
        <fullName evidence="1">Uncharacterized protein</fullName>
    </submittedName>
</protein>
<sequence length="97" mass="10922">MIILEAVKPIFMNGRVIEPGNIFSCDPIFAKKLVHSKSANIQNKTSPTSMTKSYLESKTREELFAIIKKQKIDGINESARKPAMIEAILKEESKNEL</sequence>
<reference evidence="1 2" key="1">
    <citation type="submission" date="2019-10" db="EMBL/GenBank/DDBJ databases">
        <title>Gracilibacillus sp. nov. isolated from rice seeds.</title>
        <authorList>
            <person name="He S."/>
        </authorList>
    </citation>
    <scope>NUCLEOTIDE SEQUENCE [LARGE SCALE GENOMIC DNA]</scope>
    <source>
        <strain evidence="1 2">TD8</strain>
    </source>
</reference>
<dbReference type="AlphaFoldDB" id="A0A7C8GRC8"/>
<name>A0A7C8GRC8_9BACI</name>
<comment type="caution">
    <text evidence="1">The sequence shown here is derived from an EMBL/GenBank/DDBJ whole genome shotgun (WGS) entry which is preliminary data.</text>
</comment>
<dbReference type="RefSeq" id="WP_153406460.1">
    <property type="nucleotide sequence ID" value="NZ_ML762446.1"/>
</dbReference>
<evidence type="ECO:0000313" key="2">
    <source>
        <dbReference type="Proteomes" id="UP000480246"/>
    </source>
</evidence>
<dbReference type="Proteomes" id="UP000480246">
    <property type="component" value="Unassembled WGS sequence"/>
</dbReference>